<dbReference type="HOGENOM" id="CLU_1927554_0_0_1"/>
<accession>W7I243</accession>
<dbReference type="AlphaFoldDB" id="W7I243"/>
<name>W7I243_9PEZI</name>
<reference evidence="1 2" key="1">
    <citation type="submission" date="2013-05" db="EMBL/GenBank/DDBJ databases">
        <title>Drechslerella stenobrocha genome reveals carnivorous origination and mechanical trapping mechanism of predatory fungi.</title>
        <authorList>
            <person name="Liu X."/>
            <person name="Zhang W."/>
            <person name="Liu K."/>
        </authorList>
    </citation>
    <scope>NUCLEOTIDE SEQUENCE [LARGE SCALE GENOMIC DNA]</scope>
    <source>
        <strain evidence="1 2">248</strain>
    </source>
</reference>
<evidence type="ECO:0000313" key="1">
    <source>
        <dbReference type="EMBL" id="EWC46358.1"/>
    </source>
</evidence>
<dbReference type="EMBL" id="KI966418">
    <property type="protein sequence ID" value="EWC46358.1"/>
    <property type="molecule type" value="Genomic_DNA"/>
</dbReference>
<organism evidence="1 2">
    <name type="scientific">Drechslerella stenobrocha 248</name>
    <dbReference type="NCBI Taxonomy" id="1043628"/>
    <lineage>
        <taxon>Eukaryota</taxon>
        <taxon>Fungi</taxon>
        <taxon>Dikarya</taxon>
        <taxon>Ascomycota</taxon>
        <taxon>Pezizomycotina</taxon>
        <taxon>Orbiliomycetes</taxon>
        <taxon>Orbiliales</taxon>
        <taxon>Orbiliaceae</taxon>
        <taxon>Drechslerella</taxon>
    </lineage>
</organism>
<evidence type="ECO:0008006" key="3">
    <source>
        <dbReference type="Google" id="ProtNLM"/>
    </source>
</evidence>
<dbReference type="OrthoDB" id="2115692at2759"/>
<dbReference type="SUPFAM" id="SSF55729">
    <property type="entry name" value="Acyl-CoA N-acyltransferases (Nat)"/>
    <property type="match status" value="1"/>
</dbReference>
<protein>
    <recommendedName>
        <fullName evidence="3">N-acetyltransferase domain-containing protein</fullName>
    </recommendedName>
</protein>
<dbReference type="Gene3D" id="3.40.630.30">
    <property type="match status" value="1"/>
</dbReference>
<gene>
    <name evidence="1" type="ORF">DRE_04301</name>
</gene>
<dbReference type="InterPro" id="IPR016181">
    <property type="entry name" value="Acyl_CoA_acyltransferase"/>
</dbReference>
<keyword evidence="2" id="KW-1185">Reference proteome</keyword>
<sequence>MAFTMLIVDTVAIDDISTIVSIWYKAFCSPDMRRMFPDTPGVRKWWDETIRMDLLEKPQQMYLKVMAEDEIVGYAKWDLCTTVDRYLPWHPDMDQDACNSLTTFTKKERDRVVGNKRYYCRQPVAITRSCD</sequence>
<dbReference type="Proteomes" id="UP000024837">
    <property type="component" value="Unassembled WGS sequence"/>
</dbReference>
<proteinExistence type="predicted"/>
<evidence type="ECO:0000313" key="2">
    <source>
        <dbReference type="Proteomes" id="UP000024837"/>
    </source>
</evidence>